<dbReference type="OrthoDB" id="9785276at2"/>
<dbReference type="EMBL" id="VLNT01000002">
    <property type="protein sequence ID" value="TSD65812.1"/>
    <property type="molecule type" value="Genomic_DNA"/>
</dbReference>
<dbReference type="GO" id="GO:0016614">
    <property type="term" value="F:oxidoreductase activity, acting on CH-OH group of donors"/>
    <property type="evidence" value="ECO:0007669"/>
    <property type="project" value="InterPro"/>
</dbReference>
<keyword evidence="3" id="KW-1185">Reference proteome</keyword>
<comment type="caution">
    <text evidence="2">The sequence shown here is derived from an EMBL/GenBank/DDBJ whole genome shotgun (WGS) entry which is preliminary data.</text>
</comment>
<dbReference type="Proteomes" id="UP000316988">
    <property type="component" value="Unassembled WGS sequence"/>
</dbReference>
<feature type="domain" description="Glucose-methanol-choline oxidoreductase C-terminal" evidence="1">
    <location>
        <begin position="13"/>
        <end position="39"/>
    </location>
</feature>
<dbReference type="AlphaFoldDB" id="A0A554SHJ7"/>
<sequence length="58" mass="5903">MATCLVDVGRRNPGLRVVDASVFPAQPSGNNSAPTQAAAWIAADMILEDAKSMSTAGA</sequence>
<protein>
    <recommendedName>
        <fullName evidence="1">Glucose-methanol-choline oxidoreductase C-terminal domain-containing protein</fullName>
    </recommendedName>
</protein>
<organism evidence="2 3">
    <name type="scientific">Aeromicrobium piscarium</name>
    <dbReference type="NCBI Taxonomy" id="2590901"/>
    <lineage>
        <taxon>Bacteria</taxon>
        <taxon>Bacillati</taxon>
        <taxon>Actinomycetota</taxon>
        <taxon>Actinomycetes</taxon>
        <taxon>Propionibacteriales</taxon>
        <taxon>Nocardioidaceae</taxon>
        <taxon>Aeromicrobium</taxon>
    </lineage>
</organism>
<evidence type="ECO:0000313" key="3">
    <source>
        <dbReference type="Proteomes" id="UP000316988"/>
    </source>
</evidence>
<evidence type="ECO:0000313" key="2">
    <source>
        <dbReference type="EMBL" id="TSD65812.1"/>
    </source>
</evidence>
<accession>A0A554SHJ7</accession>
<name>A0A554SHJ7_9ACTN</name>
<reference evidence="2 3" key="1">
    <citation type="submission" date="2019-07" db="EMBL/GenBank/DDBJ databases">
        <authorList>
            <person name="Zhao L.H."/>
        </authorList>
    </citation>
    <scope>NUCLEOTIDE SEQUENCE [LARGE SCALE GENOMIC DNA]</scope>
    <source>
        <strain evidence="2 3">Co35</strain>
    </source>
</reference>
<dbReference type="SUPFAM" id="SSF51905">
    <property type="entry name" value="FAD/NAD(P)-binding domain"/>
    <property type="match status" value="1"/>
</dbReference>
<evidence type="ECO:0000259" key="1">
    <source>
        <dbReference type="Pfam" id="PF05199"/>
    </source>
</evidence>
<dbReference type="Gene3D" id="3.50.50.60">
    <property type="entry name" value="FAD/NAD(P)-binding domain"/>
    <property type="match status" value="1"/>
</dbReference>
<dbReference type="Pfam" id="PF05199">
    <property type="entry name" value="GMC_oxred_C"/>
    <property type="match status" value="1"/>
</dbReference>
<proteinExistence type="predicted"/>
<gene>
    <name evidence="2" type="ORF">FNM00_04510</name>
</gene>
<dbReference type="InterPro" id="IPR007867">
    <property type="entry name" value="GMC_OxRtase_C"/>
</dbReference>
<dbReference type="InterPro" id="IPR036188">
    <property type="entry name" value="FAD/NAD-bd_sf"/>
</dbReference>
<dbReference type="RefSeq" id="WP_143912094.1">
    <property type="nucleotide sequence ID" value="NZ_VLNT01000002.1"/>
</dbReference>